<dbReference type="GO" id="GO:0007508">
    <property type="term" value="P:larval heart development"/>
    <property type="evidence" value="ECO:0007669"/>
    <property type="project" value="TreeGrafter"/>
</dbReference>
<dbReference type="GO" id="GO:0061343">
    <property type="term" value="P:cell adhesion involved in heart morphogenesis"/>
    <property type="evidence" value="ECO:0007669"/>
    <property type="project" value="TreeGrafter"/>
</dbReference>
<dbReference type="PANTHER" id="PTHR33395">
    <property type="entry name" value="TRANSCRIPTASE, PUTATIVE-RELATED-RELATED"/>
    <property type="match status" value="1"/>
</dbReference>
<reference evidence="1" key="1">
    <citation type="submission" date="2019-04" db="EMBL/GenBank/DDBJ databases">
        <title>Genome assembly of Zosterops borbonicus 15179.</title>
        <authorList>
            <person name="Leroy T."/>
            <person name="Anselmetti Y."/>
            <person name="Tilak M.-K."/>
            <person name="Nabholz B."/>
        </authorList>
    </citation>
    <scope>NUCLEOTIDE SEQUENCE</scope>
    <source>
        <strain evidence="1">HGM_15179</strain>
        <tissue evidence="1">Muscle</tissue>
    </source>
</reference>
<protein>
    <recommendedName>
        <fullName evidence="3">Reverse transcriptase</fullName>
    </recommendedName>
</protein>
<gene>
    <name evidence="1" type="ORF">HGM15179_006365</name>
</gene>
<comment type="caution">
    <text evidence="1">The sequence shown here is derived from an EMBL/GenBank/DDBJ whole genome shotgun (WGS) entry which is preliminary data.</text>
</comment>
<organism evidence="1 2">
    <name type="scientific">Zosterops borbonicus</name>
    <dbReference type="NCBI Taxonomy" id="364589"/>
    <lineage>
        <taxon>Eukaryota</taxon>
        <taxon>Metazoa</taxon>
        <taxon>Chordata</taxon>
        <taxon>Craniata</taxon>
        <taxon>Vertebrata</taxon>
        <taxon>Euteleostomi</taxon>
        <taxon>Archelosauria</taxon>
        <taxon>Archosauria</taxon>
        <taxon>Dinosauria</taxon>
        <taxon>Saurischia</taxon>
        <taxon>Theropoda</taxon>
        <taxon>Coelurosauria</taxon>
        <taxon>Aves</taxon>
        <taxon>Neognathae</taxon>
        <taxon>Neoaves</taxon>
        <taxon>Telluraves</taxon>
        <taxon>Australaves</taxon>
        <taxon>Passeriformes</taxon>
        <taxon>Sylvioidea</taxon>
        <taxon>Zosteropidae</taxon>
        <taxon>Zosterops</taxon>
    </lineage>
</organism>
<evidence type="ECO:0008006" key="3">
    <source>
        <dbReference type="Google" id="ProtNLM"/>
    </source>
</evidence>
<sequence length="136" mass="15018">MLNTFASVFSGKMACPQDNCPPGLVDGVREQNGVPVTQDEAVRELLSCLDIHKSLGPDGIHLRVMRELEDELVKLLSIIYQQSWLTAEVPGDWKLAYVMPIHKKGGKEDPDNYSPVSWTSVPGKGLDQCFAGYVTE</sequence>
<evidence type="ECO:0000313" key="2">
    <source>
        <dbReference type="Proteomes" id="UP000796761"/>
    </source>
</evidence>
<dbReference type="EMBL" id="SWJQ01000140">
    <property type="protein sequence ID" value="TRZ20740.1"/>
    <property type="molecule type" value="Genomic_DNA"/>
</dbReference>
<evidence type="ECO:0000313" key="1">
    <source>
        <dbReference type="EMBL" id="TRZ20740.1"/>
    </source>
</evidence>
<name>A0A8K1GNQ6_9PASS</name>
<dbReference type="Proteomes" id="UP000796761">
    <property type="component" value="Unassembled WGS sequence"/>
</dbReference>
<keyword evidence="2" id="KW-1185">Reference proteome</keyword>
<dbReference type="OrthoDB" id="416454at2759"/>
<proteinExistence type="predicted"/>
<dbReference type="GO" id="GO:0031012">
    <property type="term" value="C:extracellular matrix"/>
    <property type="evidence" value="ECO:0007669"/>
    <property type="project" value="TreeGrafter"/>
</dbReference>
<dbReference type="AlphaFoldDB" id="A0A8K1GNQ6"/>
<dbReference type="PANTHER" id="PTHR33395:SF22">
    <property type="entry name" value="REVERSE TRANSCRIPTASE DOMAIN-CONTAINING PROTEIN"/>
    <property type="match status" value="1"/>
</dbReference>
<accession>A0A8K1GNQ6</accession>